<evidence type="ECO:0000256" key="8">
    <source>
        <dbReference type="SAM" id="MobiDB-lite"/>
    </source>
</evidence>
<dbReference type="VEuPathDB" id="FungiDB:RhiirA1_424729"/>
<dbReference type="EMBL" id="LLXH01000965">
    <property type="protein sequence ID" value="PKC61587.1"/>
    <property type="molecule type" value="Genomic_DNA"/>
</dbReference>
<evidence type="ECO:0000313" key="10">
    <source>
        <dbReference type="EMBL" id="CAB5394522.1"/>
    </source>
</evidence>
<dbReference type="Proteomes" id="UP000232688">
    <property type="component" value="Unassembled WGS sequence"/>
</dbReference>
<gene>
    <name evidence="10" type="ORF">CHRIB12_LOCUS23374</name>
    <name evidence="12" type="ORF">RhiirA1_424729</name>
    <name evidence="11" type="ORF">RhiirA5_351979</name>
</gene>
<evidence type="ECO:0000256" key="4">
    <source>
        <dbReference type="ARBA" id="ARBA00022692"/>
    </source>
</evidence>
<evidence type="ECO:0000313" key="11">
    <source>
        <dbReference type="EMBL" id="PKC13154.1"/>
    </source>
</evidence>
<comment type="subcellular location">
    <subcellularLocation>
        <location evidence="1">Cell membrane</location>
        <topology evidence="1">Multi-pass membrane protein</topology>
    </subcellularLocation>
</comment>
<evidence type="ECO:0000256" key="7">
    <source>
        <dbReference type="ARBA" id="ARBA00023136"/>
    </source>
</evidence>
<dbReference type="VEuPathDB" id="FungiDB:FUN_014785"/>
<dbReference type="Pfam" id="PF25539">
    <property type="entry name" value="Bestrophin_2"/>
    <property type="match status" value="1"/>
</dbReference>
<dbReference type="Proteomes" id="UP000232722">
    <property type="component" value="Unassembled WGS sequence"/>
</dbReference>
<keyword evidence="3" id="KW-1003">Cell membrane</keyword>
<keyword evidence="7 9" id="KW-0472">Membrane</keyword>
<protein>
    <submittedName>
        <fullName evidence="11">UPF0187-domain-containing protein</fullName>
    </submittedName>
</protein>
<dbReference type="EMBL" id="CAGKOT010000089">
    <property type="protein sequence ID" value="CAB5394522.1"/>
    <property type="molecule type" value="Genomic_DNA"/>
</dbReference>
<organism evidence="11 14">
    <name type="scientific">Rhizophagus irregularis</name>
    <dbReference type="NCBI Taxonomy" id="588596"/>
    <lineage>
        <taxon>Eukaryota</taxon>
        <taxon>Fungi</taxon>
        <taxon>Fungi incertae sedis</taxon>
        <taxon>Mucoromycota</taxon>
        <taxon>Glomeromycotina</taxon>
        <taxon>Glomeromycetes</taxon>
        <taxon>Glomerales</taxon>
        <taxon>Glomeraceae</taxon>
        <taxon>Rhizophagus</taxon>
    </lineage>
</organism>
<reference evidence="11 14" key="2">
    <citation type="submission" date="2017-09" db="EMBL/GenBank/DDBJ databases">
        <title>Extensive intraspecific genome diversity in a model arbuscular mycorrhizal fungus.</title>
        <authorList>
            <person name="Chen E.C."/>
            <person name="Morin E."/>
            <person name="Beaudet D."/>
            <person name="Noel J."/>
            <person name="Ndikumana S."/>
            <person name="Charron P."/>
            <person name="St-Onge C."/>
            <person name="Giorgi J."/>
            <person name="Grigoriev I.V."/>
            <person name="Roux C."/>
            <person name="Martin F.M."/>
            <person name="Corradi N."/>
        </authorList>
    </citation>
    <scope>NUCLEOTIDE SEQUENCE [LARGE SCALE GENOMIC DNA]</scope>
    <source>
        <strain evidence="11 14">A5</strain>
    </source>
</reference>
<reference evidence="11 14" key="1">
    <citation type="submission" date="2016-04" db="EMBL/GenBank/DDBJ databases">
        <title>Genome analyses suggest a sexual origin of heterokaryosis in a supposedly ancient asexual fungus.</title>
        <authorList>
            <person name="Ropars J."/>
            <person name="Sedzielewska K."/>
            <person name="Noel J."/>
            <person name="Charron P."/>
            <person name="Farinelli L."/>
            <person name="Marton T."/>
            <person name="Kruger M."/>
            <person name="Pelin A."/>
            <person name="Brachmann A."/>
            <person name="Corradi N."/>
        </authorList>
    </citation>
    <scope>NUCLEOTIDE SEQUENCE [LARGE SCALE GENOMIC DNA]</scope>
    <source>
        <strain evidence="11 14">A5</strain>
    </source>
</reference>
<evidence type="ECO:0000256" key="9">
    <source>
        <dbReference type="SAM" id="Phobius"/>
    </source>
</evidence>
<accession>A0A2I1E5B9</accession>
<dbReference type="VEuPathDB" id="FungiDB:RhiirFUN_011942"/>
<comment type="caution">
    <text evidence="11">The sequence shown here is derived from an EMBL/GenBank/DDBJ whole genome shotgun (WGS) entry which is preliminary data.</text>
</comment>
<feature type="transmembrane region" description="Helical" evidence="9">
    <location>
        <begin position="36"/>
        <end position="57"/>
    </location>
</feature>
<dbReference type="GO" id="GO:0005886">
    <property type="term" value="C:plasma membrane"/>
    <property type="evidence" value="ECO:0007669"/>
    <property type="project" value="UniProtKB-SubCell"/>
</dbReference>
<evidence type="ECO:0000256" key="2">
    <source>
        <dbReference type="ARBA" id="ARBA00022448"/>
    </source>
</evidence>
<reference evidence="12 13" key="3">
    <citation type="submission" date="2017-10" db="EMBL/GenBank/DDBJ databases">
        <title>Extensive intraspecific genome diversity in a model arbuscular mycorrhizal fungus.</title>
        <authorList>
            <person name="Chen E.C.H."/>
            <person name="Morin E."/>
            <person name="Baudet D."/>
            <person name="Noel J."/>
            <person name="Ndikumana S."/>
            <person name="Charron P."/>
            <person name="St-Onge C."/>
            <person name="Giorgi J."/>
            <person name="Grigoriev I.V."/>
            <person name="Roux C."/>
            <person name="Martin F.M."/>
            <person name="Corradi N."/>
        </authorList>
    </citation>
    <scope>NUCLEOTIDE SEQUENCE [LARGE SCALE GENOMIC DNA]</scope>
    <source>
        <strain evidence="12 13">A1</strain>
    </source>
</reference>
<evidence type="ECO:0000313" key="14">
    <source>
        <dbReference type="Proteomes" id="UP000232722"/>
    </source>
</evidence>
<dbReference type="EMBL" id="LLXJ01000207">
    <property type="protein sequence ID" value="PKC13154.1"/>
    <property type="molecule type" value="Genomic_DNA"/>
</dbReference>
<sequence length="433" mass="49519">MQKRSAKYALERFENPKVYNPYIFHRPFMFRWKGSVIPKVLPQSLLVTILSAIITYLYEETQINLGMKQTFITVLGLVVSLLLAYRTNTAYDRYWEGLGTWSRMVGAIRNMTRCIWVNVNAEDPEKVIDDKKRAEHLAEKKTAINLLLGFAIATKHYLREEPVKFDDIKPFISNSDSNSPGVQVLVGSGEDYFPETGSNSSTSTFGGKFIKSLKNLLPTFKSESKVNHNLPYELTLYISSYIHSLHVKKTTDDATISNLYSNLNCLTECLTSFERILRSPIPLAYAIHLTQVTWIYCLSLPFQLLEDLGWLTIPVTFLITMTLFGVEKIAGEIENPFGWDENDLGLDDFCGLLNRELSHVTSEPIPPINEWIYTKENLPFETVNINAIPARNLQEIFNSNTSESVEKNVENYKNDENQNDHNNDNNDTVIKME</sequence>
<keyword evidence="6" id="KW-0406">Ion transport</keyword>
<reference evidence="12 13" key="4">
    <citation type="submission" date="2017-10" db="EMBL/GenBank/DDBJ databases">
        <title>Genome analyses suggest a sexual origin of heterokaryosis in a supposedly ancient asexual fungus.</title>
        <authorList>
            <person name="Corradi N."/>
            <person name="Sedzielewska K."/>
            <person name="Noel J."/>
            <person name="Charron P."/>
            <person name="Farinelli L."/>
            <person name="Marton T."/>
            <person name="Kruger M."/>
            <person name="Pelin A."/>
            <person name="Brachmann A."/>
            <person name="Corradi N."/>
        </authorList>
    </citation>
    <scope>NUCLEOTIDE SEQUENCE [LARGE SCALE GENOMIC DNA]</scope>
    <source>
        <strain evidence="12 13">A1</strain>
    </source>
</reference>
<feature type="region of interest" description="Disordered" evidence="8">
    <location>
        <begin position="411"/>
        <end position="433"/>
    </location>
</feature>
<name>A0A2I1E5B9_9GLOM</name>
<evidence type="ECO:0000256" key="6">
    <source>
        <dbReference type="ARBA" id="ARBA00023065"/>
    </source>
</evidence>
<evidence type="ECO:0000256" key="1">
    <source>
        <dbReference type="ARBA" id="ARBA00004651"/>
    </source>
</evidence>
<keyword evidence="4 9" id="KW-0812">Transmembrane</keyword>
<dbReference type="PANTHER" id="PTHR33281">
    <property type="entry name" value="UPF0187 PROTEIN YNEE"/>
    <property type="match status" value="1"/>
</dbReference>
<proteinExistence type="predicted"/>
<dbReference type="OrthoDB" id="1368at2759"/>
<dbReference type="InterPro" id="IPR044669">
    <property type="entry name" value="YneE/VCCN1/2-like"/>
</dbReference>
<keyword evidence="5 9" id="KW-1133">Transmembrane helix</keyword>
<feature type="transmembrane region" description="Helical" evidence="9">
    <location>
        <begin position="69"/>
        <end position="85"/>
    </location>
</feature>
<evidence type="ECO:0000313" key="13">
    <source>
        <dbReference type="Proteomes" id="UP000232688"/>
    </source>
</evidence>
<dbReference type="GO" id="GO:0005254">
    <property type="term" value="F:chloride channel activity"/>
    <property type="evidence" value="ECO:0007669"/>
    <property type="project" value="InterPro"/>
</dbReference>
<evidence type="ECO:0000313" key="12">
    <source>
        <dbReference type="EMBL" id="PKC61587.1"/>
    </source>
</evidence>
<evidence type="ECO:0000256" key="3">
    <source>
        <dbReference type="ARBA" id="ARBA00022475"/>
    </source>
</evidence>
<dbReference type="AlphaFoldDB" id="A0A2I1E5B9"/>
<reference evidence="10" key="5">
    <citation type="submission" date="2020-05" db="EMBL/GenBank/DDBJ databases">
        <authorList>
            <person name="Rincon C."/>
            <person name="Sanders R I."/>
            <person name="Robbins C."/>
            <person name="Chaturvedi A."/>
        </authorList>
    </citation>
    <scope>NUCLEOTIDE SEQUENCE</scope>
    <source>
        <strain evidence="10">CHB12</strain>
    </source>
</reference>
<keyword evidence="2" id="KW-0813">Transport</keyword>
<dbReference type="PANTHER" id="PTHR33281:SF19">
    <property type="entry name" value="VOLTAGE-DEPENDENT ANION CHANNEL-FORMING PROTEIN YNEE"/>
    <property type="match status" value="1"/>
</dbReference>
<evidence type="ECO:0000256" key="5">
    <source>
        <dbReference type="ARBA" id="ARBA00022989"/>
    </source>
</evidence>
<dbReference type="Proteomes" id="UP000684084">
    <property type="component" value="Unassembled WGS sequence"/>
</dbReference>